<dbReference type="RefSeq" id="WP_014793118.1">
    <property type="nucleotide sequence ID" value="NC_018017.1"/>
</dbReference>
<evidence type="ECO:0000313" key="2">
    <source>
        <dbReference type="Proteomes" id="UP000006053"/>
    </source>
</evidence>
<dbReference type="HOGENOM" id="CLU_1169170_0_0_9"/>
<name>I4A6P2_DESDJ</name>
<protein>
    <submittedName>
        <fullName evidence="1">Uncharacterized protein</fullName>
    </submittedName>
</protein>
<dbReference type="STRING" id="756499.Desde_1197"/>
<proteinExistence type="predicted"/>
<dbReference type="eggNOG" id="ENOG502ZHI0">
    <property type="taxonomic scope" value="Bacteria"/>
</dbReference>
<sequence>MFRRRKPGFAVEINKKEFGNESNEINADRAEEELRMKIDLVDLLDEEDLVDAESQDMEEQGEQVGGSKYILLADFIRERSIGSMLTSQKSLVEEDETVEETIEKMGGEEDTQDIVSIKGNEDVYYYSNQYMSDNYAMIAMLVEEKDLSKTIVEMVRWNCKTYPCPTPIYYFGKTPYSYNDEEIEIALNKLREDERYKDIKELLTGNNIRYFYSTLHMSEKYARALAESTEQGEYGYN</sequence>
<dbReference type="Proteomes" id="UP000006053">
    <property type="component" value="Chromosome"/>
</dbReference>
<evidence type="ECO:0000313" key="1">
    <source>
        <dbReference type="EMBL" id="AFL99626.1"/>
    </source>
</evidence>
<dbReference type="EMBL" id="CP003348">
    <property type="protein sequence ID" value="AFL99626.1"/>
    <property type="molecule type" value="Genomic_DNA"/>
</dbReference>
<dbReference type="OrthoDB" id="6433774at2"/>
<dbReference type="KEGG" id="ddh:Desde_1197"/>
<accession>I4A6P2</accession>
<reference evidence="2" key="1">
    <citation type="submission" date="2012-06" db="EMBL/GenBank/DDBJ databases">
        <title>Complete sequence of Desulfitobacterium dehalogenans ATCC 51507.</title>
        <authorList>
            <person name="Lucas S."/>
            <person name="Han J."/>
            <person name="Lapidus A."/>
            <person name="Cheng J.-F."/>
            <person name="Goodwin L."/>
            <person name="Pitluck S."/>
            <person name="Peters L."/>
            <person name="Ovchinnikova G."/>
            <person name="Teshima H."/>
            <person name="Detter J.C."/>
            <person name="Han C."/>
            <person name="Tapia R."/>
            <person name="Land M."/>
            <person name="Hauser L."/>
            <person name="Kyrpides N."/>
            <person name="Ivanova N."/>
            <person name="Pagani I."/>
            <person name="Kruse T."/>
            <person name="de Vos W.M."/>
            <person name="Smidt H."/>
            <person name="Woyke T."/>
        </authorList>
    </citation>
    <scope>NUCLEOTIDE SEQUENCE [LARGE SCALE GENOMIC DNA]</scope>
    <source>
        <strain evidence="2">ATCC 51507 / DSM 9161 / JW/IU-DC1</strain>
    </source>
</reference>
<keyword evidence="2" id="KW-1185">Reference proteome</keyword>
<organism evidence="1 2">
    <name type="scientific">Desulfitobacterium dehalogenans (strain ATCC 51507 / DSM 9161 / JW/IU-DC1)</name>
    <dbReference type="NCBI Taxonomy" id="756499"/>
    <lineage>
        <taxon>Bacteria</taxon>
        <taxon>Bacillati</taxon>
        <taxon>Bacillota</taxon>
        <taxon>Clostridia</taxon>
        <taxon>Eubacteriales</taxon>
        <taxon>Desulfitobacteriaceae</taxon>
        <taxon>Desulfitobacterium</taxon>
    </lineage>
</organism>
<gene>
    <name evidence="1" type="ordered locus">Desde_1197</name>
</gene>
<dbReference type="AlphaFoldDB" id="I4A6P2"/>
<reference evidence="1 2" key="2">
    <citation type="journal article" date="2015" name="J. Bacteriol.">
        <title>Genomic, proteomic, and biochemical analysis of the organohalide respiratory pathway in Desulfitobacterium dehalogenans.</title>
        <authorList>
            <person name="Kruse T."/>
            <person name="van de Pas B.A."/>
            <person name="Atteia A."/>
            <person name="Krab K."/>
            <person name="Hagen W.R."/>
            <person name="Goodwin L."/>
            <person name="Chain P."/>
            <person name="Boeren S."/>
            <person name="Maphosa F."/>
            <person name="Schraa G."/>
            <person name="de Vos W.M."/>
            <person name="van der Oost J."/>
            <person name="Smidt H."/>
            <person name="Stams A.J."/>
        </authorList>
    </citation>
    <scope>NUCLEOTIDE SEQUENCE [LARGE SCALE GENOMIC DNA]</scope>
    <source>
        <strain evidence="2">ATCC 51507 / DSM 9161 / JW/IU-DC1</strain>
    </source>
</reference>